<dbReference type="FunFam" id="1.10.10.790:FF:000001">
    <property type="entry name" value="Splicing factor 3a, subunit 1"/>
    <property type="match status" value="1"/>
</dbReference>
<keyword evidence="6" id="KW-0539">Nucleus</keyword>
<evidence type="ECO:0000256" key="2">
    <source>
        <dbReference type="ARBA" id="ARBA00022664"/>
    </source>
</evidence>
<keyword evidence="10" id="KW-1185">Reference proteome</keyword>
<keyword evidence="4" id="KW-0677">Repeat</keyword>
<dbReference type="GO" id="GO:0003723">
    <property type="term" value="F:RNA binding"/>
    <property type="evidence" value="ECO:0007669"/>
    <property type="project" value="InterPro"/>
</dbReference>
<evidence type="ECO:0000259" key="8">
    <source>
        <dbReference type="PROSITE" id="PS50128"/>
    </source>
</evidence>
<evidence type="ECO:0000256" key="4">
    <source>
        <dbReference type="ARBA" id="ARBA00022737"/>
    </source>
</evidence>
<proteinExistence type="predicted"/>
<dbReference type="Proteomes" id="UP001153269">
    <property type="component" value="Unassembled WGS sequence"/>
</dbReference>
<feature type="region of interest" description="Disordered" evidence="7">
    <location>
        <begin position="369"/>
        <end position="435"/>
    </location>
</feature>
<comment type="subcellular location">
    <subcellularLocation>
        <location evidence="1">Nucleus</location>
    </subcellularLocation>
</comment>
<dbReference type="SUPFAM" id="SSF109905">
    <property type="entry name" value="Surp module (SWAP domain)"/>
    <property type="match status" value="2"/>
</dbReference>
<feature type="compositionally biased region" description="Pro residues" evidence="7">
    <location>
        <begin position="421"/>
        <end position="435"/>
    </location>
</feature>
<accession>A0A9N7YWC6</accession>
<reference evidence="9" key="1">
    <citation type="submission" date="2020-03" db="EMBL/GenBank/DDBJ databases">
        <authorList>
            <person name="Weist P."/>
        </authorList>
    </citation>
    <scope>NUCLEOTIDE SEQUENCE</scope>
</reference>
<evidence type="ECO:0000256" key="5">
    <source>
        <dbReference type="ARBA" id="ARBA00023187"/>
    </source>
</evidence>
<evidence type="ECO:0000256" key="1">
    <source>
        <dbReference type="ARBA" id="ARBA00004123"/>
    </source>
</evidence>
<dbReference type="InterPro" id="IPR035967">
    <property type="entry name" value="SWAP/Surp_sf"/>
</dbReference>
<dbReference type="InterPro" id="IPR000061">
    <property type="entry name" value="Surp"/>
</dbReference>
<keyword evidence="5" id="KW-0508">mRNA splicing</keyword>
<organism evidence="9 10">
    <name type="scientific">Pleuronectes platessa</name>
    <name type="common">European plaice</name>
    <dbReference type="NCBI Taxonomy" id="8262"/>
    <lineage>
        <taxon>Eukaryota</taxon>
        <taxon>Metazoa</taxon>
        <taxon>Chordata</taxon>
        <taxon>Craniata</taxon>
        <taxon>Vertebrata</taxon>
        <taxon>Euteleostomi</taxon>
        <taxon>Actinopterygii</taxon>
        <taxon>Neopterygii</taxon>
        <taxon>Teleostei</taxon>
        <taxon>Neoteleostei</taxon>
        <taxon>Acanthomorphata</taxon>
        <taxon>Carangaria</taxon>
        <taxon>Pleuronectiformes</taxon>
        <taxon>Pleuronectoidei</taxon>
        <taxon>Pleuronectidae</taxon>
        <taxon>Pleuronectes</taxon>
    </lineage>
</organism>
<dbReference type="PANTHER" id="PTHR15316:SF1">
    <property type="entry name" value="SPLICING FACTOR 3A SUBUNIT 1"/>
    <property type="match status" value="1"/>
</dbReference>
<dbReference type="EMBL" id="CADEAL010002406">
    <property type="protein sequence ID" value="CAB1440170.1"/>
    <property type="molecule type" value="Genomic_DNA"/>
</dbReference>
<gene>
    <name evidence="9" type="ORF">PLEPLA_LOCUS27936</name>
</gene>
<comment type="caution">
    <text evidence="9">The sequence shown here is derived from an EMBL/GenBank/DDBJ whole genome shotgun (WGS) entry which is preliminary data.</text>
</comment>
<feature type="domain" description="SURP motif" evidence="8">
    <location>
        <begin position="106"/>
        <end position="148"/>
    </location>
</feature>
<dbReference type="FunFam" id="1.10.10.790:FF:000002">
    <property type="entry name" value="Splicing factor 3A subunit 1"/>
    <property type="match status" value="1"/>
</dbReference>
<dbReference type="InterPro" id="IPR045146">
    <property type="entry name" value="SF3A1"/>
</dbReference>
<dbReference type="Pfam" id="PF01805">
    <property type="entry name" value="Surp"/>
    <property type="match status" value="2"/>
</dbReference>
<dbReference type="GO" id="GO:0000381">
    <property type="term" value="P:regulation of alternative mRNA splicing, via spliceosome"/>
    <property type="evidence" value="ECO:0007669"/>
    <property type="project" value="TreeGrafter"/>
</dbReference>
<evidence type="ECO:0000256" key="7">
    <source>
        <dbReference type="SAM" id="MobiDB-lite"/>
    </source>
</evidence>
<evidence type="ECO:0000256" key="6">
    <source>
        <dbReference type="ARBA" id="ARBA00023242"/>
    </source>
</evidence>
<name>A0A9N7YWC6_PLEPL</name>
<sequence>MLVEVYLQDIELLLGVWKRGWQPSSLEGLWKEIVEGETWPYICPVTSKVMGQSDQLELTLVAFSHLLVKNMLFSGFDYHNDAPVEETPATKPIVGIIYPPPEVRNIVDKTASFVARNGPEFEARIRQNEINNPKLNFLNPNDPYHAYYRHKVNEFKEGKAQEPSAAVPKVMQQAMLQAQQLAQKAQVIQETVVPKEPPPEFEFLADPPSISAFDLDVVKITAQFVARNGRQFLTQLMQKEQRNYQFDFLRPQHSLFNYFTKLVEQYTKILIPPKGLLIKMKKEAENPREVMDQVKYCVEWAKFQERERKKEEEEREKERVAYAQIDWHDFVVVETVDFQPSEQGHFPSSTTPEELGARILIQERYEKYGESEEVEMEVESEDEDDEREDLGRGHPSQPDQDTQVQDMDEGSDEDEDGMKAPLPPDNPMPTPHYTY</sequence>
<evidence type="ECO:0000313" key="10">
    <source>
        <dbReference type="Proteomes" id="UP001153269"/>
    </source>
</evidence>
<feature type="compositionally biased region" description="Acidic residues" evidence="7">
    <location>
        <begin position="406"/>
        <end position="416"/>
    </location>
</feature>
<dbReference type="GO" id="GO:0071013">
    <property type="term" value="C:catalytic step 2 spliceosome"/>
    <property type="evidence" value="ECO:0007669"/>
    <property type="project" value="TreeGrafter"/>
</dbReference>
<dbReference type="PANTHER" id="PTHR15316">
    <property type="entry name" value="SPLICEOSOME ASSOCIATED PROTEIN 114/SWAP SPLICING FACTOR-RELATED"/>
    <property type="match status" value="1"/>
</dbReference>
<dbReference type="SMART" id="SM00648">
    <property type="entry name" value="SWAP"/>
    <property type="match status" value="2"/>
</dbReference>
<dbReference type="InterPro" id="IPR022030">
    <property type="entry name" value="SF3A1_dom"/>
</dbReference>
<keyword evidence="2" id="KW-0507">mRNA processing</keyword>
<dbReference type="GO" id="GO:0045292">
    <property type="term" value="P:mRNA cis splicing, via spliceosome"/>
    <property type="evidence" value="ECO:0007669"/>
    <property type="project" value="InterPro"/>
</dbReference>
<dbReference type="Gene3D" id="1.10.10.790">
    <property type="entry name" value="Surp module"/>
    <property type="match status" value="2"/>
</dbReference>
<dbReference type="AlphaFoldDB" id="A0A9N7YWC6"/>
<evidence type="ECO:0000313" key="9">
    <source>
        <dbReference type="EMBL" id="CAB1440170.1"/>
    </source>
</evidence>
<protein>
    <recommendedName>
        <fullName evidence="8">SURP motif domain-containing protein</fullName>
    </recommendedName>
</protein>
<dbReference type="Pfam" id="PF12230">
    <property type="entry name" value="PRP21_like_P"/>
    <property type="match status" value="1"/>
</dbReference>
<dbReference type="GO" id="GO:0005686">
    <property type="term" value="C:U2 snRNP"/>
    <property type="evidence" value="ECO:0007669"/>
    <property type="project" value="TreeGrafter"/>
</dbReference>
<feature type="compositionally biased region" description="Acidic residues" evidence="7">
    <location>
        <begin position="371"/>
        <end position="388"/>
    </location>
</feature>
<dbReference type="GO" id="GO:0071004">
    <property type="term" value="C:U2-type prespliceosome"/>
    <property type="evidence" value="ECO:0007669"/>
    <property type="project" value="TreeGrafter"/>
</dbReference>
<keyword evidence="3" id="KW-0747">Spliceosome</keyword>
<evidence type="ECO:0000256" key="3">
    <source>
        <dbReference type="ARBA" id="ARBA00022728"/>
    </source>
</evidence>
<dbReference type="PROSITE" id="PS50128">
    <property type="entry name" value="SURP"/>
    <property type="match status" value="2"/>
</dbReference>
<feature type="domain" description="SURP motif" evidence="8">
    <location>
        <begin position="217"/>
        <end position="259"/>
    </location>
</feature>